<protein>
    <recommendedName>
        <fullName evidence="3">DUF2199 domain-containing protein</fullName>
    </recommendedName>
</protein>
<dbReference type="KEGG" id="bgg:CFK41_07295"/>
<dbReference type="AlphaFoldDB" id="A0A291GWK6"/>
<accession>A0A291GWK6</accession>
<dbReference type="InterPro" id="IPR018697">
    <property type="entry name" value="DUF2199"/>
</dbReference>
<sequence length="235" mass="25946">MVGCPVMCRAYGGIALPPQSIVVHTTGSRAAPTSLLSLRWLASHGRAPSGGGAMEMTGIDFDCVGCGRRHEGTDGTEHRPWPLIEFEGPEAYLRMSPWERLFRSRSTEELCLIDNGRSVDCYLSGFLSLPVRGEQALLVLQPWVRVDERDYLDLVEHWEQPAHRGEYCGTLASRLPGHPDSLSVPVRVTAPGGLPPIIVPETGSDHPLVTEAREGVSRQEAELRLRSMMLEDPRR</sequence>
<evidence type="ECO:0000313" key="1">
    <source>
        <dbReference type="EMBL" id="ATG54589.1"/>
    </source>
</evidence>
<dbReference type="Proteomes" id="UP000217889">
    <property type="component" value="Chromosome"/>
</dbReference>
<evidence type="ECO:0000313" key="2">
    <source>
        <dbReference type="Proteomes" id="UP000217889"/>
    </source>
</evidence>
<proteinExistence type="predicted"/>
<dbReference type="EMBL" id="CP023564">
    <property type="protein sequence ID" value="ATG54589.1"/>
    <property type="molecule type" value="Genomic_DNA"/>
</dbReference>
<reference evidence="1 2" key="1">
    <citation type="journal article" date="2014" name="Int. J. Syst. Evol. Microbiol.">
        <title>Brachybacterium ginsengisoli sp. nov., isolated from soil of a ginseng field.</title>
        <authorList>
            <person name="Hoang V.A."/>
            <person name="Kim Y.J."/>
            <person name="Nguyen N.L."/>
            <person name="Yang D.C."/>
        </authorList>
    </citation>
    <scope>NUCLEOTIDE SEQUENCE [LARGE SCALE GENOMIC DNA]</scope>
    <source>
        <strain evidence="1 2">DCY80</strain>
    </source>
</reference>
<gene>
    <name evidence="1" type="ORF">CFK41_07295</name>
</gene>
<dbReference type="Pfam" id="PF09965">
    <property type="entry name" value="DUF2199"/>
    <property type="match status" value="1"/>
</dbReference>
<evidence type="ECO:0008006" key="3">
    <source>
        <dbReference type="Google" id="ProtNLM"/>
    </source>
</evidence>
<organism evidence="1 2">
    <name type="scientific">Brachybacterium ginsengisoli</name>
    <dbReference type="NCBI Taxonomy" id="1331682"/>
    <lineage>
        <taxon>Bacteria</taxon>
        <taxon>Bacillati</taxon>
        <taxon>Actinomycetota</taxon>
        <taxon>Actinomycetes</taxon>
        <taxon>Micrococcales</taxon>
        <taxon>Dermabacteraceae</taxon>
        <taxon>Brachybacterium</taxon>
    </lineage>
</organism>
<name>A0A291GWK6_9MICO</name>
<keyword evidence="2" id="KW-1185">Reference proteome</keyword>